<dbReference type="Proteomes" id="UP000199603">
    <property type="component" value="Unassembled WGS sequence"/>
</dbReference>
<dbReference type="RefSeq" id="WP_091242800.1">
    <property type="nucleotide sequence ID" value="NZ_FNAG01000006.1"/>
</dbReference>
<keyword evidence="2" id="KW-1185">Reference proteome</keyword>
<sequence>MSASAGNPWRALPVAAPFVPACDAPWLPLLQSPVAEGDEESASAALALDLQPEPFFGPHEAPVVVLLLNPGLSEDDARHHLRGEFTLALRAHVQSERGAPHFHLLDPSHGPGHRWWLRQVGPVLKASGCSVEQLAARLLCIEFFPYHSRSFAHAHLRLPSQRFSFALLQRAIRRGALVLCMRGYRHWCGAVPELASYAGLLRPKNPRSASLSAGNLGAEGFARVLSALDVGLAGTLARGV</sequence>
<reference evidence="1 2" key="1">
    <citation type="submission" date="2016-10" db="EMBL/GenBank/DDBJ databases">
        <authorList>
            <person name="de Groot N.N."/>
        </authorList>
    </citation>
    <scope>NUCLEOTIDE SEQUENCE [LARGE SCALE GENOMIC DNA]</scope>
    <source>
        <strain evidence="1 2">DSM 16957</strain>
    </source>
</reference>
<evidence type="ECO:0000313" key="2">
    <source>
        <dbReference type="Proteomes" id="UP000199603"/>
    </source>
</evidence>
<dbReference type="EMBL" id="FNAG01000006">
    <property type="protein sequence ID" value="SDD74942.1"/>
    <property type="molecule type" value="Genomic_DNA"/>
</dbReference>
<dbReference type="OrthoDB" id="9128992at2"/>
<proteinExistence type="predicted"/>
<protein>
    <recommendedName>
        <fullName evidence="3">Uracil DNA glycosylase superfamily protein</fullName>
    </recommendedName>
</protein>
<gene>
    <name evidence="1" type="ORF">SAMN04488509_106119</name>
</gene>
<dbReference type="AlphaFoldDB" id="A0A1G6XA74"/>
<name>A0A1G6XA74_9GAMM</name>
<evidence type="ECO:0000313" key="1">
    <source>
        <dbReference type="EMBL" id="SDD74942.1"/>
    </source>
</evidence>
<organism evidence="1 2">
    <name type="scientific">Aquimonas voraii</name>
    <dbReference type="NCBI Taxonomy" id="265719"/>
    <lineage>
        <taxon>Bacteria</taxon>
        <taxon>Pseudomonadati</taxon>
        <taxon>Pseudomonadota</taxon>
        <taxon>Gammaproteobacteria</taxon>
        <taxon>Lysobacterales</taxon>
        <taxon>Lysobacteraceae</taxon>
        <taxon>Aquimonas</taxon>
    </lineage>
</organism>
<accession>A0A1G6XA74</accession>
<evidence type="ECO:0008006" key="3">
    <source>
        <dbReference type="Google" id="ProtNLM"/>
    </source>
</evidence>